<evidence type="ECO:0000313" key="2">
    <source>
        <dbReference type="EMBL" id="KAK7238310.1"/>
    </source>
</evidence>
<feature type="compositionally biased region" description="Basic residues" evidence="1">
    <location>
        <begin position="509"/>
        <end position="520"/>
    </location>
</feature>
<evidence type="ECO:0000313" key="3">
    <source>
        <dbReference type="Proteomes" id="UP001363151"/>
    </source>
</evidence>
<feature type="compositionally biased region" description="Low complexity" evidence="1">
    <location>
        <begin position="474"/>
        <end position="486"/>
    </location>
</feature>
<feature type="compositionally biased region" description="Basic residues" evidence="1">
    <location>
        <begin position="529"/>
        <end position="540"/>
    </location>
</feature>
<evidence type="ECO:0000256" key="1">
    <source>
        <dbReference type="SAM" id="MobiDB-lite"/>
    </source>
</evidence>
<feature type="region of interest" description="Disordered" evidence="1">
    <location>
        <begin position="456"/>
        <end position="570"/>
    </location>
</feature>
<feature type="compositionally biased region" description="Low complexity" evidence="1">
    <location>
        <begin position="494"/>
        <end position="508"/>
    </location>
</feature>
<name>A0ABR1FTM0_AURAN</name>
<protein>
    <submittedName>
        <fullName evidence="2">Uncharacterized protein</fullName>
    </submittedName>
</protein>
<dbReference type="EMBL" id="JBBJCI010000230">
    <property type="protein sequence ID" value="KAK7238310.1"/>
    <property type="molecule type" value="Genomic_DNA"/>
</dbReference>
<dbReference type="Proteomes" id="UP001363151">
    <property type="component" value="Unassembled WGS sequence"/>
</dbReference>
<proteinExistence type="predicted"/>
<reference evidence="2 3" key="1">
    <citation type="submission" date="2024-03" db="EMBL/GenBank/DDBJ databases">
        <title>Aureococcus anophagefferens CCMP1851 and Kratosvirus quantuckense: Draft genome of a second virus-susceptible host strain in the model system.</title>
        <authorList>
            <person name="Chase E."/>
            <person name="Truchon A.R."/>
            <person name="Schepens W."/>
            <person name="Wilhelm S.W."/>
        </authorList>
    </citation>
    <scope>NUCLEOTIDE SEQUENCE [LARGE SCALE GENOMIC DNA]</scope>
    <source>
        <strain evidence="2 3">CCMP1851</strain>
    </source>
</reference>
<sequence>MCKPTGEPGCKATLEKACAACGEHKPEADYSKKQFAAKSAARRCKACVAAGKEAGDVSNELRAPAPLAKTLCWDLYYRLQGVTKAAQAGADSASKKDAYLRASEGLSAKEMMEHDFADGEAASMAVLRAMALLDTPGGGPDCRPASFLLAARGMLWLSRDAQKRKPLPPGEYAGLAMEGESLQATLRNYLDQLKKHAECAPLALASYAFACVRCVAVDDGHSARPSWAEAWLVRAECELFLGELQAAAKKGKSSGKRPAGRVGPWGDEAWLAGDAADRPWEPSVPGHPAQRGGLARLHLADHWWGLDETTAKHVLVGNLGACLGSLETCENLADASARMIMAERLDAVEAAVMPRGAAAVAALAAATEHKGGHRDGELVDRFRTVFAGSPFEPSDFFVRHLAREDQKESLWALAYVDDAKATLGVADCGNSKHGGKVLATFPASGDVFAGLRRAMAGAGDEPGPSRGRRGGPGPSSSPRTSKASRATSRRSSRRPSTSARVAAAGAAPRARRSARLKRDRAPRAARAGLRQRRPRHRRRSGLQGRAQRPERRRPPLAPGQGPREVALKPDGDLASTLISLKPANLVIAS</sequence>
<organism evidence="2 3">
    <name type="scientific">Aureococcus anophagefferens</name>
    <name type="common">Harmful bloom alga</name>
    <dbReference type="NCBI Taxonomy" id="44056"/>
    <lineage>
        <taxon>Eukaryota</taxon>
        <taxon>Sar</taxon>
        <taxon>Stramenopiles</taxon>
        <taxon>Ochrophyta</taxon>
        <taxon>Pelagophyceae</taxon>
        <taxon>Pelagomonadales</taxon>
        <taxon>Pelagomonadaceae</taxon>
        <taxon>Aureococcus</taxon>
    </lineage>
</organism>
<accession>A0ABR1FTM0</accession>
<gene>
    <name evidence="2" type="ORF">SO694_00023048</name>
</gene>
<keyword evidence="3" id="KW-1185">Reference proteome</keyword>
<comment type="caution">
    <text evidence="2">The sequence shown here is derived from an EMBL/GenBank/DDBJ whole genome shotgun (WGS) entry which is preliminary data.</text>
</comment>